<comment type="caution">
    <text evidence="1">The sequence shown here is derived from an EMBL/GenBank/DDBJ whole genome shotgun (WGS) entry which is preliminary data.</text>
</comment>
<name>A0AA38P2J2_9AGAR</name>
<accession>A0AA38P2J2</accession>
<gene>
    <name evidence="1" type="ORF">F5878DRAFT_517030</name>
</gene>
<dbReference type="Proteomes" id="UP001163846">
    <property type="component" value="Unassembled WGS sequence"/>
</dbReference>
<protein>
    <submittedName>
        <fullName evidence="1">Uncharacterized protein</fullName>
    </submittedName>
</protein>
<feature type="non-terminal residue" evidence="1">
    <location>
        <position position="1"/>
    </location>
</feature>
<evidence type="ECO:0000313" key="1">
    <source>
        <dbReference type="EMBL" id="KAJ3835114.1"/>
    </source>
</evidence>
<evidence type="ECO:0000313" key="2">
    <source>
        <dbReference type="Proteomes" id="UP001163846"/>
    </source>
</evidence>
<keyword evidence="2" id="KW-1185">Reference proteome</keyword>
<reference evidence="1" key="1">
    <citation type="submission" date="2022-08" db="EMBL/GenBank/DDBJ databases">
        <authorList>
            <consortium name="DOE Joint Genome Institute"/>
            <person name="Min B."/>
            <person name="Riley R."/>
            <person name="Sierra-Patev S."/>
            <person name="Naranjo-Ortiz M."/>
            <person name="Looney B."/>
            <person name="Konkel Z."/>
            <person name="Slot J.C."/>
            <person name="Sakamoto Y."/>
            <person name="Steenwyk J.L."/>
            <person name="Rokas A."/>
            <person name="Carro J."/>
            <person name="Camarero S."/>
            <person name="Ferreira P."/>
            <person name="Molpeceres G."/>
            <person name="Ruiz-Duenas F.J."/>
            <person name="Serrano A."/>
            <person name="Henrissat B."/>
            <person name="Drula E."/>
            <person name="Hughes K.W."/>
            <person name="Mata J.L."/>
            <person name="Ishikawa N.K."/>
            <person name="Vargas-Isla R."/>
            <person name="Ushijima S."/>
            <person name="Smith C.A."/>
            <person name="Ahrendt S."/>
            <person name="Andreopoulos W."/>
            <person name="He G."/>
            <person name="Labutti K."/>
            <person name="Lipzen A."/>
            <person name="Ng V."/>
            <person name="Sandor L."/>
            <person name="Barry K."/>
            <person name="Martinez A.T."/>
            <person name="Xiao Y."/>
            <person name="Gibbons J.G."/>
            <person name="Terashima K."/>
            <person name="Hibbett D.S."/>
            <person name="Grigoriev I.V."/>
        </authorList>
    </citation>
    <scope>NUCLEOTIDE SEQUENCE</scope>
    <source>
        <strain evidence="1">TFB9207</strain>
    </source>
</reference>
<sequence>AGADEPRVTRETHPVRYDHPIQDNWSDIGKRLYTLLDDKMVRWTSIDPVVFADA</sequence>
<dbReference type="EMBL" id="MU806446">
    <property type="protein sequence ID" value="KAJ3835114.1"/>
    <property type="molecule type" value="Genomic_DNA"/>
</dbReference>
<feature type="non-terminal residue" evidence="1">
    <location>
        <position position="54"/>
    </location>
</feature>
<proteinExistence type="predicted"/>
<organism evidence="1 2">
    <name type="scientific">Lentinula raphanica</name>
    <dbReference type="NCBI Taxonomy" id="153919"/>
    <lineage>
        <taxon>Eukaryota</taxon>
        <taxon>Fungi</taxon>
        <taxon>Dikarya</taxon>
        <taxon>Basidiomycota</taxon>
        <taxon>Agaricomycotina</taxon>
        <taxon>Agaricomycetes</taxon>
        <taxon>Agaricomycetidae</taxon>
        <taxon>Agaricales</taxon>
        <taxon>Marasmiineae</taxon>
        <taxon>Omphalotaceae</taxon>
        <taxon>Lentinula</taxon>
    </lineage>
</organism>
<dbReference type="AlphaFoldDB" id="A0AA38P2J2"/>